<organism evidence="1 2">
    <name type="scientific">Gryllus longicercus</name>
    <dbReference type="NCBI Taxonomy" id="2509291"/>
    <lineage>
        <taxon>Eukaryota</taxon>
        <taxon>Metazoa</taxon>
        <taxon>Ecdysozoa</taxon>
        <taxon>Arthropoda</taxon>
        <taxon>Hexapoda</taxon>
        <taxon>Insecta</taxon>
        <taxon>Pterygota</taxon>
        <taxon>Neoptera</taxon>
        <taxon>Polyneoptera</taxon>
        <taxon>Orthoptera</taxon>
        <taxon>Ensifera</taxon>
        <taxon>Gryllidea</taxon>
        <taxon>Grylloidea</taxon>
        <taxon>Gryllidae</taxon>
        <taxon>Gryllinae</taxon>
        <taxon>Gryllus</taxon>
    </lineage>
</organism>
<protein>
    <submittedName>
        <fullName evidence="1">Uncharacterized protein</fullName>
    </submittedName>
</protein>
<name>A0AAN9WPS1_9ORTH</name>
<keyword evidence="2" id="KW-1185">Reference proteome</keyword>
<gene>
    <name evidence="1" type="ORF">R5R35_011821</name>
</gene>
<accession>A0AAN9WPS1</accession>
<dbReference type="EMBL" id="JAZDUA010000013">
    <property type="protein sequence ID" value="KAK7873474.1"/>
    <property type="molecule type" value="Genomic_DNA"/>
</dbReference>
<proteinExistence type="predicted"/>
<evidence type="ECO:0000313" key="2">
    <source>
        <dbReference type="Proteomes" id="UP001378592"/>
    </source>
</evidence>
<comment type="caution">
    <text evidence="1">The sequence shown here is derived from an EMBL/GenBank/DDBJ whole genome shotgun (WGS) entry which is preliminary data.</text>
</comment>
<dbReference type="Proteomes" id="UP001378592">
    <property type="component" value="Unassembled WGS sequence"/>
</dbReference>
<sequence length="156" mass="17522">MRIPHTIPEAVLRVYEPSAEAGQLKGGEEARTVRAENFGWDTAEGEGAVVPPSLVYWCVLTIAQNFEKNPILDELPPCNRDQLLEILSTELPLELTVLKVPDGIYWQRCCEEKWDSVSETRILIGTHNFTGRSTPGSIVSELAYFQQSEISHLCHQ</sequence>
<reference evidence="1 2" key="1">
    <citation type="submission" date="2024-03" db="EMBL/GenBank/DDBJ databases">
        <title>The genome assembly and annotation of the cricket Gryllus longicercus Weissman &amp; Gray.</title>
        <authorList>
            <person name="Szrajer S."/>
            <person name="Gray D."/>
            <person name="Ylla G."/>
        </authorList>
    </citation>
    <scope>NUCLEOTIDE SEQUENCE [LARGE SCALE GENOMIC DNA]</scope>
    <source>
        <strain evidence="1">DAG 2021-001</strain>
        <tissue evidence="1">Whole body minus gut</tissue>
    </source>
</reference>
<dbReference type="AlphaFoldDB" id="A0AAN9WPS1"/>
<evidence type="ECO:0000313" key="1">
    <source>
        <dbReference type="EMBL" id="KAK7873474.1"/>
    </source>
</evidence>